<feature type="domain" description="VWFA" evidence="1">
    <location>
        <begin position="1"/>
        <end position="87"/>
    </location>
</feature>
<evidence type="ECO:0000259" key="1">
    <source>
        <dbReference type="PROSITE" id="PS50234"/>
    </source>
</evidence>
<dbReference type="InterPro" id="IPR036465">
    <property type="entry name" value="vWFA_dom_sf"/>
</dbReference>
<organism evidence="2 3">
    <name type="scientific">Candidatus Reconcilbacillus cellulovorans</name>
    <dbReference type="NCBI Taxonomy" id="1906605"/>
    <lineage>
        <taxon>Bacteria</taxon>
        <taxon>Bacillati</taxon>
        <taxon>Bacillota</taxon>
        <taxon>Bacilli</taxon>
        <taxon>Bacillales</taxon>
        <taxon>Paenibacillaceae</taxon>
        <taxon>Candidatus Reconcilbacillus</taxon>
    </lineage>
</organism>
<dbReference type="PROSITE" id="PS50234">
    <property type="entry name" value="VWFA"/>
    <property type="match status" value="1"/>
</dbReference>
<dbReference type="Gene3D" id="3.40.50.410">
    <property type="entry name" value="von Willebrand factor, type A domain"/>
    <property type="match status" value="1"/>
</dbReference>
<dbReference type="Pfam" id="PF00092">
    <property type="entry name" value="VWA"/>
    <property type="match status" value="1"/>
</dbReference>
<proteinExistence type="predicted"/>
<accession>A0A2A6E2J1</accession>
<protein>
    <recommendedName>
        <fullName evidence="1">VWFA domain-containing protein</fullName>
    </recommendedName>
</protein>
<evidence type="ECO:0000313" key="2">
    <source>
        <dbReference type="EMBL" id="PDO11142.1"/>
    </source>
</evidence>
<gene>
    <name evidence="2" type="ORF">BLM47_03545</name>
</gene>
<dbReference type="AlphaFoldDB" id="A0A2A6E2J1"/>
<dbReference type="InterPro" id="IPR002035">
    <property type="entry name" value="VWF_A"/>
</dbReference>
<comment type="caution">
    <text evidence="2">The sequence shown here is derived from an EMBL/GenBank/DDBJ whole genome shotgun (WGS) entry which is preliminary data.</text>
</comment>
<dbReference type="EMBL" id="MOXJ01000005">
    <property type="protein sequence ID" value="PDO11142.1"/>
    <property type="molecule type" value="Genomic_DNA"/>
</dbReference>
<evidence type="ECO:0000313" key="3">
    <source>
        <dbReference type="Proteomes" id="UP000243688"/>
    </source>
</evidence>
<reference evidence="2 3" key="1">
    <citation type="submission" date="2016-12" db="EMBL/GenBank/DDBJ databases">
        <title>Candidatus Reconcilibacillus cellulovorans genome.</title>
        <authorList>
            <person name="Kolinko S."/>
            <person name="Wu Y.-W."/>
            <person name="Tachea F."/>
            <person name="Denzel E."/>
            <person name="Hiras J."/>
            <person name="Baecker N."/>
            <person name="Chan L.J."/>
            <person name="Eichorst S.A."/>
            <person name="Frey D."/>
            <person name="Adams P.D."/>
            <person name="Pray T."/>
            <person name="Tanjore D."/>
            <person name="Petzold C.J."/>
            <person name="Gladden J.M."/>
            <person name="Simmons B.A."/>
            <person name="Singer S.W."/>
        </authorList>
    </citation>
    <scope>NUCLEOTIDE SEQUENCE [LARGE SCALE GENOMIC DNA]</scope>
    <source>
        <strain evidence="2">JTherm</strain>
    </source>
</reference>
<dbReference type="Proteomes" id="UP000243688">
    <property type="component" value="Unassembled WGS sequence"/>
</dbReference>
<dbReference type="SUPFAM" id="SSF53300">
    <property type="entry name" value="vWA-like"/>
    <property type="match status" value="2"/>
</dbReference>
<name>A0A2A6E2J1_9BACL</name>
<sequence>MVHQLVLITDGRSNAGTDPVAAAAYARAEGIVVHVVGVVDDGAVGERGAAEAEEIARAGGGLCRIVRPRVLSATVQQVTRQTVIRQLIDPTVRSAAREGMPEPAGVRDLTLLPPSERAVMVSRIEAWADAVPLRVALLVDASGSMKPKFAAVREAVFDLALGLRSRRGLGEIAVFHYPAPGGAALDVGWTNDPSVAGRLFERLEMRGMTPTGPAILRVVDFFAETDGESLRDYVV</sequence>